<feature type="domain" description="JmjC" evidence="5">
    <location>
        <begin position="184"/>
        <end position="353"/>
    </location>
</feature>
<dbReference type="GO" id="GO:0005634">
    <property type="term" value="C:nucleus"/>
    <property type="evidence" value="ECO:0000318"/>
    <property type="project" value="GO_Central"/>
</dbReference>
<feature type="domain" description="C2H2-type" evidence="3">
    <location>
        <begin position="964"/>
        <end position="993"/>
    </location>
</feature>
<feature type="region of interest" description="Disordered" evidence="2">
    <location>
        <begin position="601"/>
        <end position="634"/>
    </location>
</feature>
<evidence type="ECO:0008006" key="8">
    <source>
        <dbReference type="Google" id="ProtNLM"/>
    </source>
</evidence>
<dbReference type="PROSITE" id="PS00028">
    <property type="entry name" value="ZINC_FINGER_C2H2_1"/>
    <property type="match status" value="2"/>
</dbReference>
<evidence type="ECO:0000313" key="6">
    <source>
        <dbReference type="EMBL" id="KAJ0225979.1"/>
    </source>
</evidence>
<dbReference type="Gene3D" id="2.60.120.650">
    <property type="entry name" value="Cupin"/>
    <property type="match status" value="1"/>
</dbReference>
<dbReference type="GO" id="GO:0010468">
    <property type="term" value="P:regulation of gene expression"/>
    <property type="evidence" value="ECO:0000318"/>
    <property type="project" value="GO_Central"/>
</dbReference>
<dbReference type="PANTHER" id="PTHR10694">
    <property type="entry name" value="LYSINE-SPECIFIC DEMETHYLASE"/>
    <property type="match status" value="1"/>
</dbReference>
<dbReference type="AlphaFoldDB" id="A0A9R1XX01"/>
<feature type="domain" description="JmjN" evidence="4">
    <location>
        <begin position="15"/>
        <end position="56"/>
    </location>
</feature>
<dbReference type="Proteomes" id="UP000235145">
    <property type="component" value="Unassembled WGS sequence"/>
</dbReference>
<keyword evidence="1" id="KW-0863">Zinc-finger</keyword>
<dbReference type="InterPro" id="IPR013087">
    <property type="entry name" value="Znf_C2H2_type"/>
</dbReference>
<evidence type="ECO:0000256" key="2">
    <source>
        <dbReference type="SAM" id="MobiDB-lite"/>
    </source>
</evidence>
<keyword evidence="7" id="KW-1185">Reference proteome</keyword>
<dbReference type="GO" id="GO:0008270">
    <property type="term" value="F:zinc ion binding"/>
    <property type="evidence" value="ECO:0007669"/>
    <property type="project" value="UniProtKB-KW"/>
</dbReference>
<dbReference type="Pfam" id="PF02373">
    <property type="entry name" value="JmjC"/>
    <property type="match status" value="1"/>
</dbReference>
<name>A0A9R1XX01_LACSA</name>
<dbReference type="GO" id="GO:0006338">
    <property type="term" value="P:chromatin remodeling"/>
    <property type="evidence" value="ECO:0000318"/>
    <property type="project" value="GO_Central"/>
</dbReference>
<keyword evidence="1" id="KW-0479">Metal-binding</keyword>
<proteinExistence type="predicted"/>
<dbReference type="Pfam" id="PF02375">
    <property type="entry name" value="JmjN"/>
    <property type="match status" value="1"/>
</dbReference>
<dbReference type="GO" id="GO:0000785">
    <property type="term" value="C:chromatin"/>
    <property type="evidence" value="ECO:0000318"/>
    <property type="project" value="GO_Central"/>
</dbReference>
<dbReference type="PROSITE" id="PS51184">
    <property type="entry name" value="JMJC"/>
    <property type="match status" value="1"/>
</dbReference>
<dbReference type="SUPFAM" id="SSF51197">
    <property type="entry name" value="Clavaminate synthase-like"/>
    <property type="match status" value="1"/>
</dbReference>
<comment type="caution">
    <text evidence="6">The sequence shown here is derived from an EMBL/GenBank/DDBJ whole genome shotgun (WGS) entry which is preliminary data.</text>
</comment>
<evidence type="ECO:0000259" key="3">
    <source>
        <dbReference type="PROSITE" id="PS50157"/>
    </source>
</evidence>
<dbReference type="EMBL" id="NBSK02000001">
    <property type="protein sequence ID" value="KAJ0225979.1"/>
    <property type="molecule type" value="Genomic_DNA"/>
</dbReference>
<dbReference type="InterPro" id="IPR003349">
    <property type="entry name" value="JmjN"/>
</dbReference>
<dbReference type="Gene3D" id="3.30.160.60">
    <property type="entry name" value="Classic Zinc Finger"/>
    <property type="match status" value="1"/>
</dbReference>
<evidence type="ECO:0000313" key="7">
    <source>
        <dbReference type="Proteomes" id="UP000235145"/>
    </source>
</evidence>
<dbReference type="PANTHER" id="PTHR10694:SF38">
    <property type="entry name" value="LYSINE-SPECIFIC DEMETHYLASE REF6"/>
    <property type="match status" value="1"/>
</dbReference>
<feature type="domain" description="C2H2-type" evidence="3">
    <location>
        <begin position="994"/>
        <end position="1023"/>
    </location>
</feature>
<dbReference type="GO" id="GO:0034647">
    <property type="term" value="F:histone H3K4me/H3K4me2/H3K4me3 demethylase activity"/>
    <property type="evidence" value="ECO:0000318"/>
    <property type="project" value="GO_Central"/>
</dbReference>
<feature type="compositionally biased region" description="Pro residues" evidence="2">
    <location>
        <begin position="846"/>
        <end position="856"/>
    </location>
</feature>
<dbReference type="SMART" id="SM00545">
    <property type="entry name" value="JmjN"/>
    <property type="match status" value="1"/>
</dbReference>
<dbReference type="SMART" id="SM00355">
    <property type="entry name" value="ZnF_C2H2"/>
    <property type="match status" value="3"/>
</dbReference>
<organism evidence="6 7">
    <name type="scientific">Lactuca sativa</name>
    <name type="common">Garden lettuce</name>
    <dbReference type="NCBI Taxonomy" id="4236"/>
    <lineage>
        <taxon>Eukaryota</taxon>
        <taxon>Viridiplantae</taxon>
        <taxon>Streptophyta</taxon>
        <taxon>Embryophyta</taxon>
        <taxon>Tracheophyta</taxon>
        <taxon>Spermatophyta</taxon>
        <taxon>Magnoliopsida</taxon>
        <taxon>eudicotyledons</taxon>
        <taxon>Gunneridae</taxon>
        <taxon>Pentapetalae</taxon>
        <taxon>asterids</taxon>
        <taxon>campanulids</taxon>
        <taxon>Asterales</taxon>
        <taxon>Asteraceae</taxon>
        <taxon>Cichorioideae</taxon>
        <taxon>Cichorieae</taxon>
        <taxon>Lactucinae</taxon>
        <taxon>Lactuca</taxon>
    </lineage>
</organism>
<dbReference type="SMART" id="SM00558">
    <property type="entry name" value="JmjC"/>
    <property type="match status" value="1"/>
</dbReference>
<feature type="compositionally biased region" description="Acidic residues" evidence="2">
    <location>
        <begin position="888"/>
        <end position="900"/>
    </location>
</feature>
<reference evidence="6 7" key="1">
    <citation type="journal article" date="2017" name="Nat. Commun.">
        <title>Genome assembly with in vitro proximity ligation data and whole-genome triplication in lettuce.</title>
        <authorList>
            <person name="Reyes-Chin-Wo S."/>
            <person name="Wang Z."/>
            <person name="Yang X."/>
            <person name="Kozik A."/>
            <person name="Arikit S."/>
            <person name="Song C."/>
            <person name="Xia L."/>
            <person name="Froenicke L."/>
            <person name="Lavelle D.O."/>
            <person name="Truco M.J."/>
            <person name="Xia R."/>
            <person name="Zhu S."/>
            <person name="Xu C."/>
            <person name="Xu H."/>
            <person name="Xu X."/>
            <person name="Cox K."/>
            <person name="Korf I."/>
            <person name="Meyers B.C."/>
            <person name="Michelmore R.W."/>
        </authorList>
    </citation>
    <scope>NUCLEOTIDE SEQUENCE [LARGE SCALE GENOMIC DNA]</scope>
    <source>
        <strain evidence="7">cv. Salinas</strain>
        <tissue evidence="6">Seedlings</tissue>
    </source>
</reference>
<dbReference type="InterPro" id="IPR003347">
    <property type="entry name" value="JmjC_dom"/>
</dbReference>
<sequence>MGEEVFPWLKSLPLAPEYHPTVAEFQDPISYIFKIEKEASKYGICKIIPPVSTSPKKTIISNLNESLSSQNPDSSPTFTTRGQQIGFCPRRHFRPVQKSVWESEEHYTLAQFEAKAKSFEKNYLKKGSNPKRCLTALDVETLYWKAYMGKPFSIEYANDMPGSAFDQTVGRLKQGKKEIGDVMTVAESQWNMNAASRAKGSLLRFIKEEISGVNSPMVYISMLFSWFAWHVEDHDLHSLNYMHMGASKTWYGVPMDAAVAFEDVVRTHGYGGEINPIVTVAMLAKKNTVMSPEVLLKADVPCCRLVQNAGEFVVTFPRAYHSGFSHGFNCAEATNIATPGWLMVARDAAIRRVIINFAPLVSHSQLHYDLALSLSANGRKSIRPEPRSSRLKDKLKGEGDALVKRLFLQDMMQNNKLLDLLGQGSPIVVLSEEALTSWIPSNSSSDLSLGLCIQNDERLSSRRKSSFDSFDSPRKKKRVIVKNGIHKPDPASVFSCVTCGILCYSCFAIVQPSKEAAGYLMSTRGVNGLVAANATSYTNAVDLGSSSEWEVLKRDCDHLVDVPNKSEDDGSGTTLVAKPQDIVALALQLVAIAHGDCSEFEERDDSDRSKSSKYFTESDGSMSRSEYTEEPHINTKPEDCARTHIFCLHHAHQVEQILQSVGGVHMLLLCHPDYPTIDEEARSMAKELGNYQNWTDLGYRDINEYDKAKIRLALDNDETEHGNQDWVVRLGLDIFYSARLSQSPNYAKQMPYNSVIHNAIGRIPPPSTESTISEPSGKQKKPVVAGKWCGKVWMSNQVHPLLVVRDLEQHDETSRSVLSMVEGKPEIENSRKRKMKAVIVESSLSPSPPPASPSPPLLIGGVRRPRRRSLRKGTTIPNLNKKPRESDSDSDSDLDSESDDDYRPTTTGRRRRRTKSPQKKAKKGGVCEDEKEKEKEKEGEFGCDVVGCKMRFGSEEEAMAHKRNVCTVEGCGKIYFSHKYLLQHGRVHLADRPIRCPWPGCGKTFKWKWSKTEHIRIHTKARPYMCKQEGCGKKFRMKRKPKPLDQNQFPFFLLLSLRHHLQCATEIAAADEENLHTVV</sequence>
<feature type="region of interest" description="Disordered" evidence="2">
    <location>
        <begin position="812"/>
        <end position="931"/>
    </location>
</feature>
<gene>
    <name evidence="6" type="ORF">LSAT_V11C100012010</name>
</gene>
<keyword evidence="1" id="KW-0862">Zinc</keyword>
<evidence type="ECO:0000259" key="4">
    <source>
        <dbReference type="PROSITE" id="PS51183"/>
    </source>
</evidence>
<evidence type="ECO:0000259" key="5">
    <source>
        <dbReference type="PROSITE" id="PS51184"/>
    </source>
</evidence>
<dbReference type="InterPro" id="IPR036236">
    <property type="entry name" value="Znf_C2H2_sf"/>
</dbReference>
<accession>A0A9R1XX01</accession>
<dbReference type="PROSITE" id="PS50157">
    <property type="entry name" value="ZINC_FINGER_C2H2_2"/>
    <property type="match status" value="2"/>
</dbReference>
<feature type="compositionally biased region" description="Basic residues" evidence="2">
    <location>
        <begin position="908"/>
        <end position="923"/>
    </location>
</feature>
<evidence type="ECO:0000256" key="1">
    <source>
        <dbReference type="PROSITE-ProRule" id="PRU00042"/>
    </source>
</evidence>
<feature type="compositionally biased region" description="Polar residues" evidence="2">
    <location>
        <begin position="614"/>
        <end position="625"/>
    </location>
</feature>
<dbReference type="PROSITE" id="PS51183">
    <property type="entry name" value="JMJN"/>
    <property type="match status" value="1"/>
</dbReference>
<dbReference type="SUPFAM" id="SSF57667">
    <property type="entry name" value="beta-beta-alpha zinc fingers"/>
    <property type="match status" value="1"/>
</dbReference>
<protein>
    <recommendedName>
        <fullName evidence="8">JmjC domain-containing protein</fullName>
    </recommendedName>
</protein>